<name>V4KZX6_EUTSA</name>
<dbReference type="KEGG" id="eus:EUTSA_v10003121mg"/>
<dbReference type="EMBL" id="KI517609">
    <property type="protein sequence ID" value="ESQ36939.1"/>
    <property type="molecule type" value="Genomic_DNA"/>
</dbReference>
<evidence type="ECO:0000313" key="3">
    <source>
        <dbReference type="Proteomes" id="UP000030689"/>
    </source>
</evidence>
<dbReference type="Gramene" id="ESQ36938">
    <property type="protein sequence ID" value="ESQ36938"/>
    <property type="gene ID" value="EUTSA_v10003121mg"/>
</dbReference>
<organism evidence="2 3">
    <name type="scientific">Eutrema salsugineum</name>
    <name type="common">Saltwater cress</name>
    <name type="synonym">Sisymbrium salsugineum</name>
    <dbReference type="NCBI Taxonomy" id="72664"/>
    <lineage>
        <taxon>Eukaryota</taxon>
        <taxon>Viridiplantae</taxon>
        <taxon>Streptophyta</taxon>
        <taxon>Embryophyta</taxon>
        <taxon>Tracheophyta</taxon>
        <taxon>Spermatophyta</taxon>
        <taxon>Magnoliopsida</taxon>
        <taxon>eudicotyledons</taxon>
        <taxon>Gunneridae</taxon>
        <taxon>Pentapetalae</taxon>
        <taxon>rosids</taxon>
        <taxon>malvids</taxon>
        <taxon>Brassicales</taxon>
        <taxon>Brassicaceae</taxon>
        <taxon>Eutremeae</taxon>
        <taxon>Eutrema</taxon>
    </lineage>
</organism>
<keyword evidence="3" id="KW-1185">Reference proteome</keyword>
<gene>
    <name evidence="2" type="ORF">EUTSA_v10003121mg</name>
</gene>
<protein>
    <submittedName>
        <fullName evidence="2">Uncharacterized protein</fullName>
    </submittedName>
</protein>
<dbReference type="Gramene" id="ESQ36939">
    <property type="protein sequence ID" value="ESQ36939"/>
    <property type="gene ID" value="EUTSA_v10003121mg"/>
</dbReference>
<dbReference type="Proteomes" id="UP000030689">
    <property type="component" value="Unassembled WGS sequence"/>
</dbReference>
<reference evidence="2 3" key="1">
    <citation type="journal article" date="2013" name="Front. Plant Sci.">
        <title>The Reference Genome of the Halophytic Plant Eutrema salsugineum.</title>
        <authorList>
            <person name="Yang R."/>
            <person name="Jarvis D.E."/>
            <person name="Chen H."/>
            <person name="Beilstein M.A."/>
            <person name="Grimwood J."/>
            <person name="Jenkins J."/>
            <person name="Shu S."/>
            <person name="Prochnik S."/>
            <person name="Xin M."/>
            <person name="Ma C."/>
            <person name="Schmutz J."/>
            <person name="Wing R.A."/>
            <person name="Mitchell-Olds T."/>
            <person name="Schumaker K.S."/>
            <person name="Wang X."/>
        </authorList>
    </citation>
    <scope>NUCLEOTIDE SEQUENCE [LARGE SCALE GENOMIC DNA]</scope>
</reference>
<accession>V4KZX6</accession>
<dbReference type="EMBL" id="KI517609">
    <property type="protein sequence ID" value="ESQ36938.1"/>
    <property type="molecule type" value="Genomic_DNA"/>
</dbReference>
<keyword evidence="1" id="KW-0812">Transmembrane</keyword>
<proteinExistence type="predicted"/>
<keyword evidence="1" id="KW-1133">Transmembrane helix</keyword>
<dbReference type="AlphaFoldDB" id="V4KZX6"/>
<evidence type="ECO:0000313" key="2">
    <source>
        <dbReference type="EMBL" id="ESQ36939.1"/>
    </source>
</evidence>
<sequence>MVGSIYTLICVCVSAPSVLKGHDGLRNEKYGNKVSYRNGLCCNRFVVSIIRSSLVYYVILFRFCDICLTVLFHYSTLKVGENKKLVINRLPRNLYLWKENINRHVTLH</sequence>
<evidence type="ECO:0000256" key="1">
    <source>
        <dbReference type="SAM" id="Phobius"/>
    </source>
</evidence>
<feature type="transmembrane region" description="Helical" evidence="1">
    <location>
        <begin position="54"/>
        <end position="74"/>
    </location>
</feature>
<keyword evidence="1" id="KW-0472">Membrane</keyword>